<sequence>MNKDYEYKHNKIRVEGIALLKIIRHAQECVVLDQEGSGMVVGFGVNEVLEITNSFPIPFDNENDSNYDQKLSMYNLEMRTKMGLIQNDYTQAGLYQIFLNDTFINRGNLENLFLNQKMYPENVLLIYDPSSNMHGQIGLKAYRLAPDVYRDMLENDQKIRIEGSTKLVSDGLWECESSANGRVNFMRLLEEVPIQIHNSHLCNLMLHDIVDSTDKVPKPAANDFSVPLPSQEMLYSNTPELSNVGSLEQQLKSLLLGLDKIHDLQYTYQRKLAGLGKSSTNEIRHRDLPPIKLEMALCSADMNSFCTSLSQMAGETVGKLMLTKVIHPSSQLSNN</sequence>
<evidence type="ECO:0000313" key="2">
    <source>
        <dbReference type="EMBL" id="KAL3319500.1"/>
    </source>
</evidence>
<keyword evidence="2" id="KW-0396">Initiation factor</keyword>
<gene>
    <name evidence="2" type="primary">EIF3H</name>
    <name evidence="2" type="ORF">Ciccas_001838</name>
</gene>
<evidence type="ECO:0000313" key="3">
    <source>
        <dbReference type="Proteomes" id="UP001626550"/>
    </source>
</evidence>
<dbReference type="Gene3D" id="3.40.140.10">
    <property type="entry name" value="Cytidine Deaminase, domain 2"/>
    <property type="match status" value="1"/>
</dbReference>
<name>A0ABD2QIY2_9PLAT</name>
<comment type="caution">
    <text evidence="2">The sequence shown here is derived from an EMBL/GenBank/DDBJ whole genome shotgun (WGS) entry which is preliminary data.</text>
</comment>
<keyword evidence="3" id="KW-1185">Reference proteome</keyword>
<dbReference type="Proteomes" id="UP001626550">
    <property type="component" value="Unassembled WGS sequence"/>
</dbReference>
<dbReference type="EMBL" id="JBJKFK010000131">
    <property type="protein sequence ID" value="KAL3319500.1"/>
    <property type="molecule type" value="Genomic_DNA"/>
</dbReference>
<feature type="domain" description="MPN" evidence="1">
    <location>
        <begin position="12"/>
        <end position="148"/>
    </location>
</feature>
<proteinExistence type="predicted"/>
<dbReference type="Pfam" id="PF01398">
    <property type="entry name" value="JAB"/>
    <property type="match status" value="1"/>
</dbReference>
<dbReference type="PROSITE" id="PS50249">
    <property type="entry name" value="MPN"/>
    <property type="match status" value="1"/>
</dbReference>
<organism evidence="2 3">
    <name type="scientific">Cichlidogyrus casuarinus</name>
    <dbReference type="NCBI Taxonomy" id="1844966"/>
    <lineage>
        <taxon>Eukaryota</taxon>
        <taxon>Metazoa</taxon>
        <taxon>Spiralia</taxon>
        <taxon>Lophotrochozoa</taxon>
        <taxon>Platyhelminthes</taxon>
        <taxon>Monogenea</taxon>
        <taxon>Monopisthocotylea</taxon>
        <taxon>Dactylogyridea</taxon>
        <taxon>Ancyrocephalidae</taxon>
        <taxon>Cichlidogyrus</taxon>
    </lineage>
</organism>
<protein>
    <submittedName>
        <fullName evidence="2">Eukaryotic translation initiation factor 3 subunit H</fullName>
    </submittedName>
</protein>
<evidence type="ECO:0000259" key="1">
    <source>
        <dbReference type="PROSITE" id="PS50249"/>
    </source>
</evidence>
<dbReference type="Pfam" id="PF19445">
    <property type="entry name" value="eIF3h_C"/>
    <property type="match status" value="1"/>
</dbReference>
<accession>A0ABD2QIY2</accession>
<dbReference type="GO" id="GO:0003743">
    <property type="term" value="F:translation initiation factor activity"/>
    <property type="evidence" value="ECO:0007669"/>
    <property type="project" value="UniProtKB-KW"/>
</dbReference>
<dbReference type="InterPro" id="IPR037518">
    <property type="entry name" value="MPN"/>
</dbReference>
<dbReference type="SMART" id="SM00232">
    <property type="entry name" value="JAB_MPN"/>
    <property type="match status" value="1"/>
</dbReference>
<keyword evidence="2" id="KW-0648">Protein biosynthesis</keyword>
<dbReference type="AlphaFoldDB" id="A0ABD2QIY2"/>
<dbReference type="InterPro" id="IPR000555">
    <property type="entry name" value="JAMM/MPN+_dom"/>
</dbReference>
<dbReference type="InterPro" id="IPR045810">
    <property type="entry name" value="eIF3h_C"/>
</dbReference>
<reference evidence="2 3" key="1">
    <citation type="submission" date="2024-11" db="EMBL/GenBank/DDBJ databases">
        <title>Adaptive evolution of stress response genes in parasites aligns with host niche diversity.</title>
        <authorList>
            <person name="Hahn C."/>
            <person name="Resl P."/>
        </authorList>
    </citation>
    <scope>NUCLEOTIDE SEQUENCE [LARGE SCALE GENOMIC DNA]</scope>
    <source>
        <strain evidence="2">EGGRZ-B1_66</strain>
        <tissue evidence="2">Body</tissue>
    </source>
</reference>